<dbReference type="EMBL" id="LR796738">
    <property type="protein sequence ID" value="CAB4162606.1"/>
    <property type="molecule type" value="Genomic_DNA"/>
</dbReference>
<organism evidence="2">
    <name type="scientific">uncultured Caudovirales phage</name>
    <dbReference type="NCBI Taxonomy" id="2100421"/>
    <lineage>
        <taxon>Viruses</taxon>
        <taxon>Duplodnaviria</taxon>
        <taxon>Heunggongvirae</taxon>
        <taxon>Uroviricota</taxon>
        <taxon>Caudoviricetes</taxon>
        <taxon>Peduoviridae</taxon>
        <taxon>Maltschvirus</taxon>
        <taxon>Maltschvirus maltsch</taxon>
    </lineage>
</organism>
<keyword evidence="2" id="KW-0489">Methyltransferase</keyword>
<feature type="domain" description="Methyltransferase FkbM" evidence="1">
    <location>
        <begin position="393"/>
        <end position="437"/>
    </location>
</feature>
<keyword evidence="2" id="KW-0808">Transferase</keyword>
<accession>A0A6J5NY32</accession>
<dbReference type="NCBIfam" id="TIGR01444">
    <property type="entry name" value="fkbM_fam"/>
    <property type="match status" value="1"/>
</dbReference>
<dbReference type="InterPro" id="IPR006342">
    <property type="entry name" value="FkbM_mtfrase"/>
</dbReference>
<dbReference type="Gene3D" id="3.40.50.150">
    <property type="entry name" value="Vaccinia Virus protein VP39"/>
    <property type="match status" value="1"/>
</dbReference>
<evidence type="ECO:0000313" key="2">
    <source>
        <dbReference type="EMBL" id="CAB4162606.1"/>
    </source>
</evidence>
<sequence length="467" mass="52368">MKKYYPLGAPPEFAHSGDYGDTIFSLATVKAVGGADQFILSCDPNKTTAPMTEAHAEVLEPLLRAQPYIGDVLWSPAPTGSSLDGWRDHLRDYPNSIASHAATKGWGARTSLLEKPWLTVPGVVEAARYVFVRTERTRGQDTHWHEIVRLYGKEAVFLGLKHEHEAFVGQFGFVPWQETKDFLGAARIIAGCEVFFGNQTSLHAIAVGLGKPIVREAPDQHHLDNSRFFRQNELSVYRGESVSSSVVQSLVGAPTTTTFQRRAVPVGYEDACWIGDHYWHRYNMRDLLSEDTYGFKDRLAKLELTPANIVDVGGFIGLASWAMARLWPEARITIYEPNTDTANLLWLNNPNAVIVPAAVHPNERWLAYARGTEDPGCNHCHGDSRRLVSAVWLDESEPIDILKMDCEGGEWAILENLHRLTQLPRLIFGEYHGPHGPQRLTDLLGNKYRLEFREGHAAIGIFWAHRL</sequence>
<dbReference type="GO" id="GO:0008168">
    <property type="term" value="F:methyltransferase activity"/>
    <property type="evidence" value="ECO:0007669"/>
    <property type="project" value="UniProtKB-KW"/>
</dbReference>
<name>A0A6J5NY32_9CAUD</name>
<dbReference type="Pfam" id="PF05050">
    <property type="entry name" value="Methyltransf_21"/>
    <property type="match status" value="1"/>
</dbReference>
<dbReference type="InterPro" id="IPR029063">
    <property type="entry name" value="SAM-dependent_MTases_sf"/>
</dbReference>
<dbReference type="SUPFAM" id="SSF53335">
    <property type="entry name" value="S-adenosyl-L-methionine-dependent methyltransferases"/>
    <property type="match status" value="1"/>
</dbReference>
<dbReference type="GO" id="GO:0032259">
    <property type="term" value="P:methylation"/>
    <property type="evidence" value="ECO:0007669"/>
    <property type="project" value="UniProtKB-KW"/>
</dbReference>
<gene>
    <name evidence="2" type="ORF">UFOVP783_74</name>
</gene>
<reference evidence="2" key="1">
    <citation type="submission" date="2020-04" db="EMBL/GenBank/DDBJ databases">
        <authorList>
            <person name="Chiriac C."/>
            <person name="Salcher M."/>
            <person name="Ghai R."/>
            <person name="Kavagutti S V."/>
        </authorList>
    </citation>
    <scope>NUCLEOTIDE SEQUENCE</scope>
</reference>
<protein>
    <submittedName>
        <fullName evidence="2">Methyltransferase FkbM</fullName>
    </submittedName>
</protein>
<evidence type="ECO:0000259" key="1">
    <source>
        <dbReference type="Pfam" id="PF05050"/>
    </source>
</evidence>
<proteinExistence type="predicted"/>